<keyword evidence="1" id="KW-1133">Transmembrane helix</keyword>
<dbReference type="EMBL" id="HBUF01518472">
    <property type="protein sequence ID" value="CAG6748327.1"/>
    <property type="molecule type" value="Transcribed_RNA"/>
</dbReference>
<sequence length="107" mass="12442">MGLLLLTYFSPSCSTFVMNSNRGVCFITTIYLSYRVLFLFMLHERQKGAPPIFLLSDFFPSSLYFRDWSTQFYIGFIIITSSIKSLIQGASSYFILFYLSFLFLSQN</sequence>
<keyword evidence="1" id="KW-0812">Transmembrane</keyword>
<accession>A0A8D8ZLU8</accession>
<feature type="transmembrane region" description="Helical" evidence="1">
    <location>
        <begin position="20"/>
        <end position="42"/>
    </location>
</feature>
<reference evidence="2" key="1">
    <citation type="submission" date="2021-05" db="EMBL/GenBank/DDBJ databases">
        <authorList>
            <person name="Alioto T."/>
            <person name="Alioto T."/>
            <person name="Gomez Garrido J."/>
        </authorList>
    </citation>
    <scope>NUCLEOTIDE SEQUENCE</scope>
</reference>
<evidence type="ECO:0000313" key="2">
    <source>
        <dbReference type="EMBL" id="CAG6748327.1"/>
    </source>
</evidence>
<proteinExistence type="predicted"/>
<keyword evidence="1" id="KW-0472">Membrane</keyword>
<protein>
    <submittedName>
        <fullName evidence="2">Uncharacterized protein</fullName>
    </submittedName>
</protein>
<name>A0A8D8ZLU8_9HEMI</name>
<evidence type="ECO:0000256" key="1">
    <source>
        <dbReference type="SAM" id="Phobius"/>
    </source>
</evidence>
<organism evidence="2">
    <name type="scientific">Cacopsylla melanoneura</name>
    <dbReference type="NCBI Taxonomy" id="428564"/>
    <lineage>
        <taxon>Eukaryota</taxon>
        <taxon>Metazoa</taxon>
        <taxon>Ecdysozoa</taxon>
        <taxon>Arthropoda</taxon>
        <taxon>Hexapoda</taxon>
        <taxon>Insecta</taxon>
        <taxon>Pterygota</taxon>
        <taxon>Neoptera</taxon>
        <taxon>Paraneoptera</taxon>
        <taxon>Hemiptera</taxon>
        <taxon>Sternorrhyncha</taxon>
        <taxon>Psylloidea</taxon>
        <taxon>Psyllidae</taxon>
        <taxon>Psyllinae</taxon>
        <taxon>Cacopsylla</taxon>
    </lineage>
</organism>
<dbReference type="AlphaFoldDB" id="A0A8D8ZLU8"/>